<evidence type="ECO:0000256" key="5">
    <source>
        <dbReference type="ARBA" id="ARBA00022691"/>
    </source>
</evidence>
<dbReference type="GO" id="GO:0031167">
    <property type="term" value="P:rRNA methylation"/>
    <property type="evidence" value="ECO:0007669"/>
    <property type="project" value="TreeGrafter"/>
</dbReference>
<evidence type="ECO:0000256" key="8">
    <source>
        <dbReference type="ARBA" id="ARBA00023128"/>
    </source>
</evidence>
<keyword evidence="3 11" id="KW-0489">Methyltransferase</keyword>
<keyword evidence="4 11" id="KW-0808">Transferase</keyword>
<keyword evidence="6 11" id="KW-0694">RNA-binding</keyword>
<evidence type="ECO:0000256" key="2">
    <source>
        <dbReference type="ARBA" id="ARBA00022552"/>
    </source>
</evidence>
<accession>A0A8J5NES8</accession>
<dbReference type="PANTHER" id="PTHR22808:SF3">
    <property type="entry name" value="5-METHYLCYTOSINE RRNA METHYLTRANSFERASE NSUN4"/>
    <property type="match status" value="1"/>
</dbReference>
<evidence type="ECO:0000256" key="3">
    <source>
        <dbReference type="ARBA" id="ARBA00022603"/>
    </source>
</evidence>
<comment type="subcellular location">
    <subcellularLocation>
        <location evidence="1">Mitochondrion</location>
    </subcellularLocation>
</comment>
<dbReference type="InterPro" id="IPR023267">
    <property type="entry name" value="RCMT"/>
</dbReference>
<evidence type="ECO:0000256" key="9">
    <source>
        <dbReference type="ARBA" id="ARBA00042050"/>
    </source>
</evidence>
<dbReference type="PROSITE" id="PS51686">
    <property type="entry name" value="SAM_MT_RSMB_NOP"/>
    <property type="match status" value="1"/>
</dbReference>
<dbReference type="Gene3D" id="6.20.240.40">
    <property type="match status" value="1"/>
</dbReference>
<evidence type="ECO:0000256" key="4">
    <source>
        <dbReference type="ARBA" id="ARBA00022679"/>
    </source>
</evidence>
<reference evidence="13" key="1">
    <citation type="journal article" date="2021" name="Sci. Adv.">
        <title>The American lobster genome reveals insights on longevity, neural, and immune adaptations.</title>
        <authorList>
            <person name="Polinski J.M."/>
            <person name="Zimin A.V."/>
            <person name="Clark K.F."/>
            <person name="Kohn A.B."/>
            <person name="Sadowski N."/>
            <person name="Timp W."/>
            <person name="Ptitsyn A."/>
            <person name="Khanna P."/>
            <person name="Romanova D.Y."/>
            <person name="Williams P."/>
            <person name="Greenwood S.J."/>
            <person name="Moroz L.L."/>
            <person name="Walt D.R."/>
            <person name="Bodnar A.G."/>
        </authorList>
    </citation>
    <scope>NUCLEOTIDE SEQUENCE</scope>
    <source>
        <strain evidence="13">GMGI-L3</strain>
    </source>
</reference>
<evidence type="ECO:0000313" key="13">
    <source>
        <dbReference type="EMBL" id="KAG7177628.1"/>
    </source>
</evidence>
<dbReference type="Pfam" id="PF01189">
    <property type="entry name" value="Methyltr_RsmB-F"/>
    <property type="match status" value="1"/>
</dbReference>
<dbReference type="EMBL" id="JAHLQT010001931">
    <property type="protein sequence ID" value="KAG7177628.1"/>
    <property type="molecule type" value="Genomic_DNA"/>
</dbReference>
<comment type="similarity">
    <text evidence="11">Belongs to the class I-like SAM-binding methyltransferase superfamily. RsmB/NOP family.</text>
</comment>
<comment type="caution">
    <text evidence="11">Lacks conserved residue(s) required for the propagation of feature annotation.</text>
</comment>
<proteinExistence type="inferred from homology"/>
<dbReference type="InterPro" id="IPR001678">
    <property type="entry name" value="MeTrfase_RsmB-F_NOP2_dom"/>
</dbReference>
<evidence type="ECO:0000256" key="10">
    <source>
        <dbReference type="ARBA" id="ARBA00049302"/>
    </source>
</evidence>
<keyword evidence="2" id="KW-0698">rRNA processing</keyword>
<dbReference type="PRINTS" id="PR02008">
    <property type="entry name" value="RCMTFAMILY"/>
</dbReference>
<protein>
    <recommendedName>
        <fullName evidence="9">NOL1/NOP2/Sun domain family member 4</fullName>
    </recommendedName>
</protein>
<dbReference type="InterPro" id="IPR049560">
    <property type="entry name" value="MeTrfase_RsmB-F_NOP2_cat"/>
</dbReference>
<dbReference type="InterPro" id="IPR029063">
    <property type="entry name" value="SAM-dependent_MTases_sf"/>
</dbReference>
<name>A0A8J5NES8_HOMAM</name>
<evidence type="ECO:0000259" key="12">
    <source>
        <dbReference type="PROSITE" id="PS51686"/>
    </source>
</evidence>
<evidence type="ECO:0000256" key="6">
    <source>
        <dbReference type="ARBA" id="ARBA00022884"/>
    </source>
</evidence>
<keyword evidence="14" id="KW-1185">Reference proteome</keyword>
<dbReference type="GO" id="GO:0003723">
    <property type="term" value="F:RNA binding"/>
    <property type="evidence" value="ECO:0007669"/>
    <property type="project" value="UniProtKB-UniRule"/>
</dbReference>
<evidence type="ECO:0000256" key="1">
    <source>
        <dbReference type="ARBA" id="ARBA00004173"/>
    </source>
</evidence>
<dbReference type="PANTHER" id="PTHR22808">
    <property type="entry name" value="NCL1 YEAST -RELATED NOL1/NOP2/FMU SUN DOMAIN-CONTAINING"/>
    <property type="match status" value="1"/>
</dbReference>
<feature type="domain" description="SAM-dependent MTase RsmB/NOP-type" evidence="12">
    <location>
        <begin position="118"/>
        <end position="325"/>
    </location>
</feature>
<evidence type="ECO:0000256" key="7">
    <source>
        <dbReference type="ARBA" id="ARBA00022946"/>
    </source>
</evidence>
<dbReference type="Gene3D" id="3.40.50.150">
    <property type="entry name" value="Vaccinia Virus protein VP39"/>
    <property type="match status" value="1"/>
</dbReference>
<dbReference type="Proteomes" id="UP000747542">
    <property type="component" value="Unassembled WGS sequence"/>
</dbReference>
<feature type="binding site" evidence="11">
    <location>
        <position position="234"/>
    </location>
    <ligand>
        <name>S-adenosyl-L-methionine</name>
        <dbReference type="ChEBI" id="CHEBI:59789"/>
    </ligand>
</feature>
<dbReference type="SUPFAM" id="SSF53335">
    <property type="entry name" value="S-adenosyl-L-methionine-dependent methyltransferases"/>
    <property type="match status" value="1"/>
</dbReference>
<feature type="binding site" evidence="11">
    <location>
        <begin position="211"/>
        <end position="217"/>
    </location>
    <ligand>
        <name>S-adenosyl-L-methionine</name>
        <dbReference type="ChEBI" id="CHEBI:59789"/>
    </ligand>
</feature>
<sequence length="325" mass="36489">MDRAKEYFDIAYPPVYGTRWPSIRLALSSKQKYVAVVNNFANHEVTVEKFQLDDDALAARANAEPISRYPEEYRRRALAQDHVPGTAELDYISRIILPSEVGSAGISAMMDYVPATKLKGLEDWIEETDVFLDASQGDQDIGLQIEKQEEPINLPSMLKIYAFNKTDISDFPKPKMDHHMKLLDYYALDGASLLPVLALDLAPGDRVLDLCAAPGGKTLIALQSLLPGVVVSNDISDSRVQRIRGVLRQYIPNNFSGFENVSVVKKSNGCDFKEKEAYDKVLVDAPCLIDRVSMQEDDNSIFKTTRTKERLKLPELQSQLLVYVQ</sequence>
<comment type="catalytic activity">
    <reaction evidence="10">
        <text>a cytidine in rRNA + S-adenosyl-L-methionine = a 5-methylcytidine in rRNA + S-adenosyl-L-homocysteine + H(+)</text>
        <dbReference type="Rhea" id="RHEA:61484"/>
        <dbReference type="Rhea" id="RHEA-COMP:15836"/>
        <dbReference type="Rhea" id="RHEA-COMP:15837"/>
        <dbReference type="ChEBI" id="CHEBI:15378"/>
        <dbReference type="ChEBI" id="CHEBI:57856"/>
        <dbReference type="ChEBI" id="CHEBI:59789"/>
        <dbReference type="ChEBI" id="CHEBI:74483"/>
        <dbReference type="ChEBI" id="CHEBI:82748"/>
    </reaction>
</comment>
<dbReference type="AlphaFoldDB" id="A0A8J5NES8"/>
<dbReference type="GO" id="GO:0005762">
    <property type="term" value="C:mitochondrial large ribosomal subunit"/>
    <property type="evidence" value="ECO:0007669"/>
    <property type="project" value="TreeGrafter"/>
</dbReference>
<evidence type="ECO:0000256" key="11">
    <source>
        <dbReference type="PROSITE-ProRule" id="PRU01023"/>
    </source>
</evidence>
<feature type="binding site" evidence="11">
    <location>
        <position position="284"/>
    </location>
    <ligand>
        <name>S-adenosyl-L-methionine</name>
        <dbReference type="ChEBI" id="CHEBI:59789"/>
    </ligand>
</feature>
<keyword evidence="8" id="KW-0496">Mitochondrion</keyword>
<keyword evidence="5 11" id="KW-0949">S-adenosyl-L-methionine</keyword>
<dbReference type="CDD" id="cd02440">
    <property type="entry name" value="AdoMet_MTases"/>
    <property type="match status" value="1"/>
</dbReference>
<evidence type="ECO:0000313" key="14">
    <source>
        <dbReference type="Proteomes" id="UP000747542"/>
    </source>
</evidence>
<gene>
    <name evidence="13" type="primary">nsun4-L</name>
    <name evidence="13" type="ORF">Hamer_G008272</name>
</gene>
<keyword evidence="7" id="KW-0809">Transit peptide</keyword>
<comment type="caution">
    <text evidence="13">The sequence shown here is derived from an EMBL/GenBank/DDBJ whole genome shotgun (WGS) entry which is preliminary data.</text>
</comment>
<dbReference type="GO" id="GO:0008173">
    <property type="term" value="F:RNA methyltransferase activity"/>
    <property type="evidence" value="ECO:0007669"/>
    <property type="project" value="InterPro"/>
</dbReference>
<organism evidence="13 14">
    <name type="scientific">Homarus americanus</name>
    <name type="common">American lobster</name>
    <dbReference type="NCBI Taxonomy" id="6706"/>
    <lineage>
        <taxon>Eukaryota</taxon>
        <taxon>Metazoa</taxon>
        <taxon>Ecdysozoa</taxon>
        <taxon>Arthropoda</taxon>
        <taxon>Crustacea</taxon>
        <taxon>Multicrustacea</taxon>
        <taxon>Malacostraca</taxon>
        <taxon>Eumalacostraca</taxon>
        <taxon>Eucarida</taxon>
        <taxon>Decapoda</taxon>
        <taxon>Pleocyemata</taxon>
        <taxon>Astacidea</taxon>
        <taxon>Nephropoidea</taxon>
        <taxon>Nephropidae</taxon>
        <taxon>Homarus</taxon>
    </lineage>
</organism>